<dbReference type="InterPro" id="IPR012318">
    <property type="entry name" value="HTH_CRP"/>
</dbReference>
<dbReference type="SUPFAM" id="SSF51206">
    <property type="entry name" value="cAMP-binding domain-like"/>
    <property type="match status" value="1"/>
</dbReference>
<dbReference type="EMBL" id="WAIE01000001">
    <property type="protein sequence ID" value="KAB1443678.1"/>
    <property type="molecule type" value="Genomic_DNA"/>
</dbReference>
<feature type="domain" description="HTH crp-type" evidence="5">
    <location>
        <begin position="146"/>
        <end position="213"/>
    </location>
</feature>
<evidence type="ECO:0000313" key="6">
    <source>
        <dbReference type="EMBL" id="KAB1443678.1"/>
    </source>
</evidence>
<proteinExistence type="predicted"/>
<reference evidence="6 7" key="1">
    <citation type="journal article" date="2017" name="Int. J. Syst. Evol. Microbiol.">
        <title>Desulfovibrio senegalensis sp. nov., a mesophilic sulfate reducer isolated from marine sediment.</title>
        <authorList>
            <person name="Thioye A."/>
            <person name="Gam Z.B.A."/>
            <person name="Mbengue M."/>
            <person name="Cayol J.L."/>
            <person name="Joseph-Bartoli M."/>
            <person name="Toure-Kane C."/>
            <person name="Labat M."/>
        </authorList>
    </citation>
    <scope>NUCLEOTIDE SEQUENCE [LARGE SCALE GENOMIC DNA]</scope>
    <source>
        <strain evidence="6 7">DSM 101509</strain>
    </source>
</reference>
<dbReference type="AlphaFoldDB" id="A0A6N6N7M1"/>
<dbReference type="GO" id="GO:0003700">
    <property type="term" value="F:DNA-binding transcription factor activity"/>
    <property type="evidence" value="ECO:0007669"/>
    <property type="project" value="InterPro"/>
</dbReference>
<dbReference type="Gene3D" id="2.60.120.10">
    <property type="entry name" value="Jelly Rolls"/>
    <property type="match status" value="1"/>
</dbReference>
<feature type="domain" description="Cyclic nucleotide-binding" evidence="4">
    <location>
        <begin position="12"/>
        <end position="132"/>
    </location>
</feature>
<dbReference type="SMART" id="SM00100">
    <property type="entry name" value="cNMP"/>
    <property type="match status" value="1"/>
</dbReference>
<gene>
    <name evidence="6" type="ORF">F8A88_05415</name>
</gene>
<keyword evidence="2" id="KW-0238">DNA-binding</keyword>
<dbReference type="InterPro" id="IPR036388">
    <property type="entry name" value="WH-like_DNA-bd_sf"/>
</dbReference>
<dbReference type="Proteomes" id="UP000438699">
    <property type="component" value="Unassembled WGS sequence"/>
</dbReference>
<dbReference type="Gene3D" id="1.10.10.10">
    <property type="entry name" value="Winged helix-like DNA-binding domain superfamily/Winged helix DNA-binding domain"/>
    <property type="match status" value="1"/>
</dbReference>
<dbReference type="InterPro" id="IPR000595">
    <property type="entry name" value="cNMP-bd_dom"/>
</dbReference>
<evidence type="ECO:0000256" key="2">
    <source>
        <dbReference type="ARBA" id="ARBA00023125"/>
    </source>
</evidence>
<evidence type="ECO:0000313" key="7">
    <source>
        <dbReference type="Proteomes" id="UP000438699"/>
    </source>
</evidence>
<dbReference type="PANTHER" id="PTHR24567">
    <property type="entry name" value="CRP FAMILY TRANSCRIPTIONAL REGULATORY PROTEIN"/>
    <property type="match status" value="1"/>
</dbReference>
<dbReference type="InterPro" id="IPR050397">
    <property type="entry name" value="Env_Response_Regulators"/>
</dbReference>
<dbReference type="PROSITE" id="PS00042">
    <property type="entry name" value="HTH_CRP_1"/>
    <property type="match status" value="1"/>
</dbReference>
<dbReference type="PROSITE" id="PS50042">
    <property type="entry name" value="CNMP_BINDING_3"/>
    <property type="match status" value="1"/>
</dbReference>
<dbReference type="OrthoDB" id="9815457at2"/>
<dbReference type="PANTHER" id="PTHR24567:SF74">
    <property type="entry name" value="HTH-TYPE TRANSCRIPTIONAL REGULATOR ARCR"/>
    <property type="match status" value="1"/>
</dbReference>
<dbReference type="SMART" id="SM00419">
    <property type="entry name" value="HTH_CRP"/>
    <property type="match status" value="1"/>
</dbReference>
<keyword evidence="1" id="KW-0805">Transcription regulation</keyword>
<evidence type="ECO:0000256" key="3">
    <source>
        <dbReference type="ARBA" id="ARBA00023163"/>
    </source>
</evidence>
<dbReference type="InterPro" id="IPR036390">
    <property type="entry name" value="WH_DNA-bd_sf"/>
</dbReference>
<dbReference type="Pfam" id="PF13545">
    <property type="entry name" value="HTH_Crp_2"/>
    <property type="match status" value="1"/>
</dbReference>
<name>A0A6N6N7M1_9BACT</name>
<accession>A0A6N6N7M1</accession>
<keyword evidence="7" id="KW-1185">Reference proteome</keyword>
<dbReference type="RefSeq" id="WP_151150051.1">
    <property type="nucleotide sequence ID" value="NZ_WAIE01000001.1"/>
</dbReference>
<dbReference type="GO" id="GO:0003677">
    <property type="term" value="F:DNA binding"/>
    <property type="evidence" value="ECO:0007669"/>
    <property type="project" value="UniProtKB-KW"/>
</dbReference>
<keyword evidence="3" id="KW-0804">Transcription</keyword>
<dbReference type="CDD" id="cd00038">
    <property type="entry name" value="CAP_ED"/>
    <property type="match status" value="1"/>
</dbReference>
<evidence type="ECO:0000259" key="4">
    <source>
        <dbReference type="PROSITE" id="PS50042"/>
    </source>
</evidence>
<protein>
    <submittedName>
        <fullName evidence="6">Crp/Fnr family transcriptional regulator</fullName>
    </submittedName>
</protein>
<organism evidence="6 7">
    <name type="scientific">Pseudodesulfovibrio senegalensis</name>
    <dbReference type="NCBI Taxonomy" id="1721087"/>
    <lineage>
        <taxon>Bacteria</taxon>
        <taxon>Pseudomonadati</taxon>
        <taxon>Thermodesulfobacteriota</taxon>
        <taxon>Desulfovibrionia</taxon>
        <taxon>Desulfovibrionales</taxon>
        <taxon>Desulfovibrionaceae</taxon>
    </lineage>
</organism>
<evidence type="ECO:0000259" key="5">
    <source>
        <dbReference type="PROSITE" id="PS51063"/>
    </source>
</evidence>
<dbReference type="PROSITE" id="PS51063">
    <property type="entry name" value="HTH_CRP_2"/>
    <property type="match status" value="1"/>
</dbReference>
<dbReference type="InterPro" id="IPR014710">
    <property type="entry name" value="RmlC-like_jellyroll"/>
</dbReference>
<dbReference type="GO" id="GO:0005829">
    <property type="term" value="C:cytosol"/>
    <property type="evidence" value="ECO:0007669"/>
    <property type="project" value="TreeGrafter"/>
</dbReference>
<dbReference type="InterPro" id="IPR018490">
    <property type="entry name" value="cNMP-bd_dom_sf"/>
</dbReference>
<comment type="caution">
    <text evidence="6">The sequence shown here is derived from an EMBL/GenBank/DDBJ whole genome shotgun (WGS) entry which is preliminary data.</text>
</comment>
<dbReference type="SUPFAM" id="SSF46785">
    <property type="entry name" value="Winged helix' DNA-binding domain"/>
    <property type="match status" value="1"/>
</dbReference>
<dbReference type="InterPro" id="IPR018335">
    <property type="entry name" value="Tscrpt_reg_HTH_Crp-type_CS"/>
</dbReference>
<sequence>MNKKNMLLSVDFFRDLSEPDIQVLADRAAVRRYGAGELIVAHAEKVRSFYMVLEGRVKIYRSSPEGKEQTLYIFGPGEPFCLCAAFSDEGYPASAASLTPATVFSLPGAEFERIASGHPAILFNMMQVMSRRLKGAMDLVDSLSLKEIPQRVALFLQHMPRDEQEAVQLGMTHRELAKVVGATPESLSRALKKMNGAGLLKVLSGTIHIQDEPGLKLLAEGESL</sequence>
<dbReference type="Pfam" id="PF00027">
    <property type="entry name" value="cNMP_binding"/>
    <property type="match status" value="1"/>
</dbReference>
<evidence type="ECO:0000256" key="1">
    <source>
        <dbReference type="ARBA" id="ARBA00023015"/>
    </source>
</evidence>